<evidence type="ECO:0000313" key="2">
    <source>
        <dbReference type="EMBL" id="RYQ10961.1"/>
    </source>
</evidence>
<gene>
    <name evidence="2" type="ORF">PG2093B_0563</name>
</gene>
<comment type="caution">
    <text evidence="2">The sequence shown here is derived from an EMBL/GenBank/DDBJ whole genome shotgun (WGS) entry which is preliminary data.</text>
</comment>
<protein>
    <recommendedName>
        <fullName evidence="4">Lipoprotein</fullName>
    </recommendedName>
</protein>
<proteinExistence type="predicted"/>
<feature type="signal peptide" evidence="1">
    <location>
        <begin position="1"/>
        <end position="28"/>
    </location>
</feature>
<dbReference type="Proteomes" id="UP000292568">
    <property type="component" value="Unassembled WGS sequence"/>
</dbReference>
<name>A0A4Q5A2K9_9BIFI</name>
<organism evidence="2 3">
    <name type="scientific">Bifidobacterium pseudolongum subsp. globosum</name>
    <dbReference type="NCBI Taxonomy" id="1690"/>
    <lineage>
        <taxon>Bacteria</taxon>
        <taxon>Bacillati</taxon>
        <taxon>Actinomycetota</taxon>
        <taxon>Actinomycetes</taxon>
        <taxon>Bifidobacteriales</taxon>
        <taxon>Bifidobacteriaceae</taxon>
        <taxon>Bifidobacterium</taxon>
    </lineage>
</organism>
<evidence type="ECO:0008006" key="4">
    <source>
        <dbReference type="Google" id="ProtNLM"/>
    </source>
</evidence>
<keyword evidence="1" id="KW-0732">Signal</keyword>
<dbReference type="EMBL" id="RYUH01000009">
    <property type="protein sequence ID" value="RYQ10961.1"/>
    <property type="molecule type" value="Genomic_DNA"/>
</dbReference>
<feature type="chain" id="PRO_5038808325" description="Lipoprotein" evidence="1">
    <location>
        <begin position="29"/>
        <end position="280"/>
    </location>
</feature>
<dbReference type="AlphaFoldDB" id="A0A4Q5A2K9"/>
<sequence length="280" mass="29931">MTQHHVVGNKAVAALLAVGLAVSMGACGGNGAQDQPSGAGSASTAGESRVSKATATFFDSKTEIPAEQAFVTKSVWFDKGSGEDLGEDAAVDYIYVFDGSGGVTAYQTGYEPTDTGIGAVTTTYGDLLGLSEDGLIRLAKDRDKDCFDNARENYLSTSAKFFADKAEQDTAKAEEITKKGEEFQKTLSKMEYEEPAAKPFYLKANSSEEMLSFQIRRFNEQSAAHYLEGSGDAETFATVNTDLDLEPTDAVQLDGMRLQGYSRIVTSVGPDNKGFTGMEK</sequence>
<evidence type="ECO:0000313" key="3">
    <source>
        <dbReference type="Proteomes" id="UP000292568"/>
    </source>
</evidence>
<dbReference type="RefSeq" id="WP_129897135.1">
    <property type="nucleotide sequence ID" value="NZ_RYUH01000009.1"/>
</dbReference>
<evidence type="ECO:0000256" key="1">
    <source>
        <dbReference type="SAM" id="SignalP"/>
    </source>
</evidence>
<accession>A0A4Q5A2K9</accession>
<reference evidence="2 3" key="1">
    <citation type="submission" date="2018-12" db="EMBL/GenBank/DDBJ databases">
        <title>Unveiling genomic diversity among members of the Bifidobacterium pseudolongum species, a widely distributed gut commensal of the animal kingdom.</title>
        <authorList>
            <person name="Lugli G.A."/>
            <person name="Duranti S."/>
            <person name="Albert K."/>
            <person name="Mancabelli L."/>
            <person name="Napoli S."/>
            <person name="Viappiani A."/>
            <person name="Anzalone R."/>
            <person name="Longhi G."/>
            <person name="Milani C."/>
            <person name="Turroni F."/>
            <person name="Alessandri G."/>
            <person name="Sela D.A."/>
            <person name="Van Sinderen D."/>
            <person name="Ventura M."/>
        </authorList>
    </citation>
    <scope>NUCLEOTIDE SEQUENCE [LARGE SCALE GENOMIC DNA]</scope>
    <source>
        <strain evidence="2 3">2093B</strain>
    </source>
</reference>